<evidence type="ECO:0000313" key="1">
    <source>
        <dbReference type="Ensembl" id="ENSSAUP00010008429.1"/>
    </source>
</evidence>
<proteinExistence type="predicted"/>
<dbReference type="Proteomes" id="UP000472265">
    <property type="component" value="Chromosome 21"/>
</dbReference>
<accession>A0A671U6K0</accession>
<dbReference type="Ensembl" id="ENSSAUT00010009023.1">
    <property type="protein sequence ID" value="ENSSAUP00010008429.1"/>
    <property type="gene ID" value="ENSSAUG00010004217.1"/>
</dbReference>
<reference evidence="1" key="1">
    <citation type="submission" date="2021-04" db="EMBL/GenBank/DDBJ databases">
        <authorList>
            <consortium name="Wellcome Sanger Institute Data Sharing"/>
        </authorList>
    </citation>
    <scope>NUCLEOTIDE SEQUENCE [LARGE SCALE GENOMIC DNA]</scope>
</reference>
<sequence>KDSLTSWIHPFSKCRSEGEGTRKYSDRVELLCLRAGRRGRADPAVLHSRTSSSSVTLDFVLLFTTKPQLKPAPHLRTSKSLVFSNSSSDSVQFYFPAHKNSRPSSVSCETLKPTTLVRNTSRVEIIFF</sequence>
<dbReference type="AlphaFoldDB" id="A0A671U6K0"/>
<evidence type="ECO:0000313" key="2">
    <source>
        <dbReference type="Proteomes" id="UP000472265"/>
    </source>
</evidence>
<reference evidence="1" key="3">
    <citation type="submission" date="2025-09" db="UniProtKB">
        <authorList>
            <consortium name="Ensembl"/>
        </authorList>
    </citation>
    <scope>IDENTIFICATION</scope>
</reference>
<protein>
    <submittedName>
        <fullName evidence="1">Uncharacterized protein</fullName>
    </submittedName>
</protein>
<dbReference type="GeneTree" id="ENSGT00990000214077"/>
<dbReference type="InParanoid" id="A0A671U6K0"/>
<name>A0A671U6K0_SPAAU</name>
<keyword evidence="2" id="KW-1185">Reference proteome</keyword>
<organism evidence="1 2">
    <name type="scientific">Sparus aurata</name>
    <name type="common">Gilthead sea bream</name>
    <dbReference type="NCBI Taxonomy" id="8175"/>
    <lineage>
        <taxon>Eukaryota</taxon>
        <taxon>Metazoa</taxon>
        <taxon>Chordata</taxon>
        <taxon>Craniata</taxon>
        <taxon>Vertebrata</taxon>
        <taxon>Euteleostomi</taxon>
        <taxon>Actinopterygii</taxon>
        <taxon>Neopterygii</taxon>
        <taxon>Teleostei</taxon>
        <taxon>Neoteleostei</taxon>
        <taxon>Acanthomorphata</taxon>
        <taxon>Eupercaria</taxon>
        <taxon>Spariformes</taxon>
        <taxon>Sparidae</taxon>
        <taxon>Sparus</taxon>
    </lineage>
</organism>
<reference evidence="1" key="2">
    <citation type="submission" date="2025-08" db="UniProtKB">
        <authorList>
            <consortium name="Ensembl"/>
        </authorList>
    </citation>
    <scope>IDENTIFICATION</scope>
</reference>